<dbReference type="Proteomes" id="UP000517712">
    <property type="component" value="Unassembled WGS sequence"/>
</dbReference>
<comment type="caution">
    <text evidence="1">The sequence shown here is derived from an EMBL/GenBank/DDBJ whole genome shotgun (WGS) entry which is preliminary data.</text>
</comment>
<gene>
    <name evidence="1" type="ORF">HD600_001582</name>
</gene>
<evidence type="ECO:0000313" key="2">
    <source>
        <dbReference type="Proteomes" id="UP000517712"/>
    </source>
</evidence>
<reference evidence="1 2" key="1">
    <citation type="submission" date="2020-08" db="EMBL/GenBank/DDBJ databases">
        <title>Sequencing the genomes of 1000 actinobacteria strains.</title>
        <authorList>
            <person name="Klenk H.-P."/>
        </authorList>
    </citation>
    <scope>NUCLEOTIDE SEQUENCE [LARGE SCALE GENOMIC DNA]</scope>
    <source>
        <strain evidence="1 2">DSM 24823</strain>
    </source>
</reference>
<dbReference type="AlphaFoldDB" id="A0A7W9CCK0"/>
<accession>A0A7W9CCK0</accession>
<evidence type="ECO:0000313" key="1">
    <source>
        <dbReference type="EMBL" id="MBB5743085.1"/>
    </source>
</evidence>
<proteinExistence type="predicted"/>
<organism evidence="1 2">
    <name type="scientific">Microbacterium ginsengiterrae</name>
    <dbReference type="NCBI Taxonomy" id="546115"/>
    <lineage>
        <taxon>Bacteria</taxon>
        <taxon>Bacillati</taxon>
        <taxon>Actinomycetota</taxon>
        <taxon>Actinomycetes</taxon>
        <taxon>Micrococcales</taxon>
        <taxon>Microbacteriaceae</taxon>
        <taxon>Microbacterium</taxon>
    </lineage>
</organism>
<dbReference type="RefSeq" id="WP_144794578.1">
    <property type="nucleotide sequence ID" value="NZ_BAAAPG010000001.1"/>
</dbReference>
<sequence length="106" mass="11724">MADVVIKYTELDHLIAKLGNMIEELSSGSKGAQLRAAIGEPFGRSELTDAAEDSEDRWDDKRESLVEDLTSIHDLAQSIYDDYQKFEDDAAAQFERGADVPSGSTR</sequence>
<protein>
    <recommendedName>
        <fullName evidence="3">Excreted virulence factor EspC (Type VII ESX diderm)</fullName>
    </recommendedName>
</protein>
<evidence type="ECO:0008006" key="3">
    <source>
        <dbReference type="Google" id="ProtNLM"/>
    </source>
</evidence>
<name>A0A7W9CCK0_9MICO</name>
<keyword evidence="2" id="KW-1185">Reference proteome</keyword>
<dbReference type="EMBL" id="JACHMU010000001">
    <property type="protein sequence ID" value="MBB5743085.1"/>
    <property type="molecule type" value="Genomic_DNA"/>
</dbReference>